<sequence length="60" mass="7086">MLEVNEEVLVVKQKFQRLLYFAKNLGFETILDVAPNVFEQFNISYNDLGFFYKLMQMAST</sequence>
<dbReference type="Gene3D" id="3.20.20.70">
    <property type="entry name" value="Aldolase class I"/>
    <property type="match status" value="1"/>
</dbReference>
<dbReference type="EMBL" id="JXLB01000016">
    <property type="protein sequence ID" value="OJG80020.1"/>
    <property type="molecule type" value="Genomic_DNA"/>
</dbReference>
<feature type="domain" description="6-phospho-N-acetylmuramidase N-terminal" evidence="1">
    <location>
        <begin position="1"/>
        <end position="54"/>
    </location>
</feature>
<proteinExistence type="predicted"/>
<dbReference type="InterPro" id="IPR013785">
    <property type="entry name" value="Aldolase_TIM"/>
</dbReference>
<dbReference type="STRING" id="150033.RV14_GL000679"/>
<gene>
    <name evidence="2" type="ORF">RV14_GL000679</name>
</gene>
<accession>A0A1L8WG64</accession>
<reference evidence="2 3" key="1">
    <citation type="submission" date="2014-12" db="EMBL/GenBank/DDBJ databases">
        <title>Draft genome sequences of 29 type strains of Enterococci.</title>
        <authorList>
            <person name="Zhong Z."/>
            <person name="Sun Z."/>
            <person name="Liu W."/>
            <person name="Zhang W."/>
            <person name="Zhang H."/>
        </authorList>
    </citation>
    <scope>NUCLEOTIDE SEQUENCE [LARGE SCALE GENOMIC DNA]</scope>
    <source>
        <strain evidence="2 3">DSM 15687</strain>
    </source>
</reference>
<evidence type="ECO:0000313" key="2">
    <source>
        <dbReference type="EMBL" id="OJG80020.1"/>
    </source>
</evidence>
<dbReference type="SUPFAM" id="SSF51445">
    <property type="entry name" value="(Trans)glycosidases"/>
    <property type="match status" value="1"/>
</dbReference>
<dbReference type="Proteomes" id="UP000182152">
    <property type="component" value="Unassembled WGS sequence"/>
</dbReference>
<evidence type="ECO:0000259" key="1">
    <source>
        <dbReference type="Pfam" id="PF19200"/>
    </source>
</evidence>
<dbReference type="Pfam" id="PF19200">
    <property type="entry name" value="MupG_N"/>
    <property type="match status" value="1"/>
</dbReference>
<organism evidence="2 3">
    <name type="scientific">Enterococcus ratti</name>
    <dbReference type="NCBI Taxonomy" id="150033"/>
    <lineage>
        <taxon>Bacteria</taxon>
        <taxon>Bacillati</taxon>
        <taxon>Bacillota</taxon>
        <taxon>Bacilli</taxon>
        <taxon>Lactobacillales</taxon>
        <taxon>Enterococcaceae</taxon>
        <taxon>Enterococcus</taxon>
    </lineage>
</organism>
<protein>
    <recommendedName>
        <fullName evidence="1">6-phospho-N-acetylmuramidase N-terminal domain-containing protein</fullName>
    </recommendedName>
</protein>
<evidence type="ECO:0000313" key="3">
    <source>
        <dbReference type="Proteomes" id="UP000182152"/>
    </source>
</evidence>
<comment type="caution">
    <text evidence="2">The sequence shown here is derived from an EMBL/GenBank/DDBJ whole genome shotgun (WGS) entry which is preliminary data.</text>
</comment>
<name>A0A1L8WG64_9ENTE</name>
<keyword evidence="3" id="KW-1185">Reference proteome</keyword>
<dbReference type="AlphaFoldDB" id="A0A1L8WG64"/>
<dbReference type="InterPro" id="IPR017853">
    <property type="entry name" value="GH"/>
</dbReference>
<dbReference type="InterPro" id="IPR043797">
    <property type="entry name" value="MupG_N"/>
</dbReference>